<evidence type="ECO:0000256" key="5">
    <source>
        <dbReference type="SAM" id="SignalP"/>
    </source>
</evidence>
<reference evidence="7" key="1">
    <citation type="submission" date="2019-08" db="EMBL/GenBank/DDBJ databases">
        <title>The genome of the North American firefly Photinus pyralis.</title>
        <authorList>
            <consortium name="Photinus pyralis genome working group"/>
            <person name="Fallon T.R."/>
            <person name="Sander Lower S.E."/>
            <person name="Weng J.-K."/>
        </authorList>
    </citation>
    <scope>NUCLEOTIDE SEQUENCE</scope>
    <source>
        <strain evidence="7">TRF0915ILg1</strain>
        <tissue evidence="7">Whole body</tissue>
    </source>
</reference>
<dbReference type="InterPro" id="IPR036186">
    <property type="entry name" value="Serpin_sf"/>
</dbReference>
<dbReference type="PANTHER" id="PTHR11461">
    <property type="entry name" value="SERINE PROTEASE INHIBITOR, SERPIN"/>
    <property type="match status" value="1"/>
</dbReference>
<dbReference type="InterPro" id="IPR023796">
    <property type="entry name" value="Serpin_dom"/>
</dbReference>
<dbReference type="InterPro" id="IPR042178">
    <property type="entry name" value="Serpin_sf_1"/>
</dbReference>
<feature type="signal peptide" evidence="5">
    <location>
        <begin position="1"/>
        <end position="21"/>
    </location>
</feature>
<evidence type="ECO:0000256" key="3">
    <source>
        <dbReference type="ARBA" id="ARBA00022900"/>
    </source>
</evidence>
<gene>
    <name evidence="7" type="ORF">ILUMI_23187</name>
</gene>
<organism evidence="7 8">
    <name type="scientific">Ignelater luminosus</name>
    <name type="common">Cucubano</name>
    <name type="synonym">Pyrophorus luminosus</name>
    <dbReference type="NCBI Taxonomy" id="2038154"/>
    <lineage>
        <taxon>Eukaryota</taxon>
        <taxon>Metazoa</taxon>
        <taxon>Ecdysozoa</taxon>
        <taxon>Arthropoda</taxon>
        <taxon>Hexapoda</taxon>
        <taxon>Insecta</taxon>
        <taxon>Pterygota</taxon>
        <taxon>Neoptera</taxon>
        <taxon>Endopterygota</taxon>
        <taxon>Coleoptera</taxon>
        <taxon>Polyphaga</taxon>
        <taxon>Elateriformia</taxon>
        <taxon>Elateroidea</taxon>
        <taxon>Elateridae</taxon>
        <taxon>Agrypninae</taxon>
        <taxon>Pyrophorini</taxon>
        <taxon>Ignelater</taxon>
    </lineage>
</organism>
<dbReference type="OrthoDB" id="9518664at2759"/>
<comment type="similarity">
    <text evidence="1 4">Belongs to the serpin family.</text>
</comment>
<dbReference type="InterPro" id="IPR023795">
    <property type="entry name" value="Serpin_CS"/>
</dbReference>
<dbReference type="InterPro" id="IPR000215">
    <property type="entry name" value="Serpin_fam"/>
</dbReference>
<dbReference type="SUPFAM" id="SSF56574">
    <property type="entry name" value="Serpins"/>
    <property type="match status" value="1"/>
</dbReference>
<keyword evidence="2" id="KW-0646">Protease inhibitor</keyword>
<evidence type="ECO:0000256" key="1">
    <source>
        <dbReference type="ARBA" id="ARBA00009500"/>
    </source>
</evidence>
<dbReference type="Pfam" id="PF00079">
    <property type="entry name" value="Serpin"/>
    <property type="match status" value="1"/>
</dbReference>
<dbReference type="PANTHER" id="PTHR11461:SF211">
    <property type="entry name" value="GH10112P-RELATED"/>
    <property type="match status" value="1"/>
</dbReference>
<protein>
    <recommendedName>
        <fullName evidence="6">Serpin domain-containing protein</fullName>
    </recommendedName>
</protein>
<feature type="chain" id="PRO_5035479701" description="Serpin domain-containing protein" evidence="5">
    <location>
        <begin position="22"/>
        <end position="466"/>
    </location>
</feature>
<keyword evidence="3" id="KW-0722">Serine protease inhibitor</keyword>
<dbReference type="GO" id="GO:0005615">
    <property type="term" value="C:extracellular space"/>
    <property type="evidence" value="ECO:0007669"/>
    <property type="project" value="InterPro"/>
</dbReference>
<dbReference type="Gene3D" id="3.30.497.10">
    <property type="entry name" value="Antithrombin, subunit I, domain 2"/>
    <property type="match status" value="2"/>
</dbReference>
<evidence type="ECO:0000259" key="6">
    <source>
        <dbReference type="SMART" id="SM00093"/>
    </source>
</evidence>
<dbReference type="GO" id="GO:0004867">
    <property type="term" value="F:serine-type endopeptidase inhibitor activity"/>
    <property type="evidence" value="ECO:0007669"/>
    <property type="project" value="UniProtKB-KW"/>
</dbReference>
<sequence length="466" mass="53072">MLLFRHLLLAAFLLLLSSSIAHQKPLSPPLTAEQQYGDALEAIFSIAVRLQALLEDPDVPSNKNFMISPLSVALIVGQLMLGAEGRFRRDLYNLLSLPETNDEKSTIHYSNKHKNVTYSLPYSKLHLQLGSLVRALEGNAVSKAFTLQTTNGLFTNAGIKLKEEFLHNLQIYDTDVQYVNFSTDPVGCMNKINNWASAHTNGVIKKILSEPLPPTAAAVFTNAIYFRADWETPFSYLANIKGTFHSSKDETVEVEYMRGFFEDIPYAESSKLNCTMIAFPYKNNELAMYFMLPKVNNGEEYNIRQFADNLKAKDVLEFISQMRNYSVTIQMPKMKLSNNLSVLKPLQRYYSFRRLQNSKNETGDSLDVLEDRVDEFASFNTSRSKNVILTGAAENRRFRIENILQQMTLSVDEKGTEAAAVSLSDSFYMNTKLFRIDRPFVFFIRHESTLATLFWGTIVNPAEREW</sequence>
<evidence type="ECO:0000313" key="8">
    <source>
        <dbReference type="Proteomes" id="UP000801492"/>
    </source>
</evidence>
<dbReference type="Gene3D" id="2.30.39.10">
    <property type="entry name" value="Alpha-1-antitrypsin, domain 1"/>
    <property type="match status" value="2"/>
</dbReference>
<name>A0A8K0G235_IGNLU</name>
<dbReference type="EMBL" id="VTPC01090572">
    <property type="protein sequence ID" value="KAF2882959.1"/>
    <property type="molecule type" value="Genomic_DNA"/>
</dbReference>
<dbReference type="CDD" id="cd00172">
    <property type="entry name" value="serpin"/>
    <property type="match status" value="1"/>
</dbReference>
<evidence type="ECO:0000313" key="7">
    <source>
        <dbReference type="EMBL" id="KAF2882959.1"/>
    </source>
</evidence>
<dbReference type="AlphaFoldDB" id="A0A8K0G235"/>
<proteinExistence type="inferred from homology"/>
<accession>A0A8K0G235</accession>
<dbReference type="InterPro" id="IPR042185">
    <property type="entry name" value="Serpin_sf_2"/>
</dbReference>
<evidence type="ECO:0000256" key="4">
    <source>
        <dbReference type="RuleBase" id="RU000411"/>
    </source>
</evidence>
<keyword evidence="8" id="KW-1185">Reference proteome</keyword>
<dbReference type="Proteomes" id="UP000801492">
    <property type="component" value="Unassembled WGS sequence"/>
</dbReference>
<keyword evidence="5" id="KW-0732">Signal</keyword>
<evidence type="ECO:0000256" key="2">
    <source>
        <dbReference type="ARBA" id="ARBA00022690"/>
    </source>
</evidence>
<dbReference type="PROSITE" id="PS00284">
    <property type="entry name" value="SERPIN"/>
    <property type="match status" value="1"/>
</dbReference>
<dbReference type="SMART" id="SM00093">
    <property type="entry name" value="SERPIN"/>
    <property type="match status" value="1"/>
</dbReference>
<feature type="domain" description="Serpin" evidence="6">
    <location>
        <begin position="48"/>
        <end position="461"/>
    </location>
</feature>
<comment type="caution">
    <text evidence="7">The sequence shown here is derived from an EMBL/GenBank/DDBJ whole genome shotgun (WGS) entry which is preliminary data.</text>
</comment>